<evidence type="ECO:0000256" key="1">
    <source>
        <dbReference type="ARBA" id="ARBA00001917"/>
    </source>
</evidence>
<dbReference type="KEGG" id="ccoc:CCON33237_1606"/>
<dbReference type="PANTHER" id="PTHR42809:SF1">
    <property type="entry name" value="FLAVODOXIN 1"/>
    <property type="match status" value="1"/>
</dbReference>
<gene>
    <name evidence="9" type="primary">fldA</name>
    <name evidence="9" type="ORF">CCON33237_1606</name>
</gene>
<evidence type="ECO:0000256" key="4">
    <source>
        <dbReference type="ARBA" id="ARBA00022630"/>
    </source>
</evidence>
<dbReference type="GO" id="GO:0010181">
    <property type="term" value="F:FMN binding"/>
    <property type="evidence" value="ECO:0007669"/>
    <property type="project" value="UniProtKB-UniRule"/>
</dbReference>
<dbReference type="NCBIfam" id="NF006738">
    <property type="entry name" value="PRK09267.1-4"/>
    <property type="match status" value="1"/>
</dbReference>
<comment type="cofactor">
    <cofactor evidence="1 8">
        <name>FMN</name>
        <dbReference type="ChEBI" id="CHEBI:58210"/>
    </cofactor>
</comment>
<dbReference type="PRINTS" id="PR00369">
    <property type="entry name" value="FLAVODOXIN"/>
</dbReference>
<dbReference type="PROSITE" id="PS00201">
    <property type="entry name" value="FLAVODOXIN"/>
    <property type="match status" value="1"/>
</dbReference>
<dbReference type="InterPro" id="IPR001226">
    <property type="entry name" value="Flavodoxin_CS"/>
</dbReference>
<evidence type="ECO:0000256" key="8">
    <source>
        <dbReference type="PIRNR" id="PIRNR038996"/>
    </source>
</evidence>
<evidence type="ECO:0000256" key="3">
    <source>
        <dbReference type="ARBA" id="ARBA00022448"/>
    </source>
</evidence>
<sequence length="163" mass="17411">MIGIVYGSSMGNTEDAAKLISEGLGLENELLNVADVDAAKINSFDKLILGTSTWGSGDLQDDWDAFDFKALNLSSKTVAVFGMGDSESYSDEYCNGMAKLYDEVVKAGAKVVGEVSTDGYTFDGSDAVRNGKFVGLALDADNQSDKTEGRISAWIEQIKPHFA</sequence>
<name>A0A0M5MEK8_9BACT</name>
<evidence type="ECO:0000256" key="6">
    <source>
        <dbReference type="ARBA" id="ARBA00022982"/>
    </source>
</evidence>
<accession>A0A0M5MEK8</accession>
<reference evidence="10" key="1">
    <citation type="submission" date="2015-08" db="EMBL/GenBank/DDBJ databases">
        <title>Comparative genomics of the Campylobacter concisus group.</title>
        <authorList>
            <person name="Miller W.G."/>
            <person name="Yee E."/>
            <person name="Chapman M.H."/>
            <person name="Huynh S."/>
            <person name="Bono J.L."/>
            <person name="On S.L.W."/>
            <person name="St Leger J."/>
            <person name="Foster G."/>
            <person name="Parker C.T."/>
        </authorList>
    </citation>
    <scope>NUCLEOTIDE SEQUENCE [LARGE SCALE GENOMIC DNA]</scope>
    <source>
        <strain evidence="10">ATCC 33237</strain>
    </source>
</reference>
<dbReference type="InterPro" id="IPR008254">
    <property type="entry name" value="Flavodoxin/NO_synth"/>
</dbReference>
<dbReference type="RefSeq" id="WP_054197172.1">
    <property type="nucleotide sequence ID" value="NZ_CABMKQ010000040.1"/>
</dbReference>
<keyword evidence="6 8" id="KW-0249">Electron transport</keyword>
<evidence type="ECO:0000256" key="7">
    <source>
        <dbReference type="ARBA" id="ARBA00023231"/>
    </source>
</evidence>
<dbReference type="NCBIfam" id="TIGR01752">
    <property type="entry name" value="flav_long"/>
    <property type="match status" value="1"/>
</dbReference>
<dbReference type="Gene3D" id="3.40.50.360">
    <property type="match status" value="1"/>
</dbReference>
<dbReference type="InterPro" id="IPR001094">
    <property type="entry name" value="Flavdoxin-like"/>
</dbReference>
<keyword evidence="3 8" id="KW-0813">Transport</keyword>
<dbReference type="SUPFAM" id="SSF52218">
    <property type="entry name" value="Flavoproteins"/>
    <property type="match status" value="1"/>
</dbReference>
<dbReference type="AlphaFoldDB" id="A0A0M5MEK8"/>
<protein>
    <recommendedName>
        <fullName evidence="8">Flavodoxin</fullName>
    </recommendedName>
</protein>
<dbReference type="PIRSF" id="PIRSF038996">
    <property type="entry name" value="FldA"/>
    <property type="match status" value="1"/>
</dbReference>
<comment type="similarity">
    <text evidence="2 8">Belongs to the flavodoxin family.</text>
</comment>
<dbReference type="EMBL" id="CP012541">
    <property type="protein sequence ID" value="ALF48255.1"/>
    <property type="molecule type" value="Genomic_DNA"/>
</dbReference>
<evidence type="ECO:0000256" key="5">
    <source>
        <dbReference type="ARBA" id="ARBA00022643"/>
    </source>
</evidence>
<dbReference type="InterPro" id="IPR029039">
    <property type="entry name" value="Flavoprotein-like_sf"/>
</dbReference>
<dbReference type="PATRIC" id="fig|199.248.peg.1658"/>
<evidence type="ECO:0000256" key="2">
    <source>
        <dbReference type="ARBA" id="ARBA00005267"/>
    </source>
</evidence>
<dbReference type="PANTHER" id="PTHR42809">
    <property type="entry name" value="FLAVODOXIN 2"/>
    <property type="match status" value="1"/>
</dbReference>
<keyword evidence="7" id="KW-0535">Nitrogen fixation</keyword>
<dbReference type="GO" id="GO:0009055">
    <property type="term" value="F:electron transfer activity"/>
    <property type="evidence" value="ECO:0007669"/>
    <property type="project" value="UniProtKB-UniRule"/>
</dbReference>
<evidence type="ECO:0000313" key="9">
    <source>
        <dbReference type="EMBL" id="ALF48255.1"/>
    </source>
</evidence>
<keyword evidence="4 8" id="KW-0285">Flavoprotein</keyword>
<dbReference type="NCBIfam" id="NF006739">
    <property type="entry name" value="PRK09267.1-5"/>
    <property type="match status" value="1"/>
</dbReference>
<dbReference type="Proteomes" id="UP000066049">
    <property type="component" value="Chromosome"/>
</dbReference>
<dbReference type="InterPro" id="IPR050619">
    <property type="entry name" value="Flavodoxin"/>
</dbReference>
<dbReference type="InterPro" id="IPR010086">
    <property type="entry name" value="Flavodoxin_lc"/>
</dbReference>
<proteinExistence type="inferred from homology"/>
<comment type="function">
    <text evidence="8">Low-potential electron donor to a number of redox enzymes.</text>
</comment>
<keyword evidence="9" id="KW-0560">Oxidoreductase</keyword>
<organism evidence="9 10">
    <name type="scientific">Campylobacter concisus</name>
    <dbReference type="NCBI Taxonomy" id="199"/>
    <lineage>
        <taxon>Bacteria</taxon>
        <taxon>Pseudomonadati</taxon>
        <taxon>Campylobacterota</taxon>
        <taxon>Epsilonproteobacteria</taxon>
        <taxon>Campylobacterales</taxon>
        <taxon>Campylobacteraceae</taxon>
        <taxon>Campylobacter</taxon>
    </lineage>
</organism>
<dbReference type="GO" id="GO:0016491">
    <property type="term" value="F:oxidoreductase activity"/>
    <property type="evidence" value="ECO:0007669"/>
    <property type="project" value="UniProtKB-KW"/>
</dbReference>
<dbReference type="PROSITE" id="PS50902">
    <property type="entry name" value="FLAVODOXIN_LIKE"/>
    <property type="match status" value="1"/>
</dbReference>
<dbReference type="GeneID" id="28663285"/>
<dbReference type="Pfam" id="PF00258">
    <property type="entry name" value="Flavodoxin_1"/>
    <property type="match status" value="1"/>
</dbReference>
<evidence type="ECO:0000313" key="10">
    <source>
        <dbReference type="Proteomes" id="UP000066049"/>
    </source>
</evidence>
<keyword evidence="5 8" id="KW-0288">FMN</keyword>